<accession>A0A4V1N479</accession>
<evidence type="ECO:0000313" key="4">
    <source>
        <dbReference type="Proteomes" id="UP000289734"/>
    </source>
</evidence>
<dbReference type="EMBL" id="SBKQ01000010">
    <property type="protein sequence ID" value="RXR31226.1"/>
    <property type="molecule type" value="Genomic_DNA"/>
</dbReference>
<keyword evidence="4" id="KW-1185">Reference proteome</keyword>
<keyword evidence="1" id="KW-0732">Signal</keyword>
<protein>
    <submittedName>
        <fullName evidence="3">T9SS type A sorting domain-containing protein</fullName>
    </submittedName>
</protein>
<feature type="non-terminal residue" evidence="3">
    <location>
        <position position="1"/>
    </location>
</feature>
<dbReference type="Proteomes" id="UP000289734">
    <property type="component" value="Unassembled WGS sequence"/>
</dbReference>
<sequence>VVETSVPAGTIVDNISFPDFGGYLELPNLDFTLDVRDETGTVTVASYQAPLQTLGLDGAAITVVASGFLDPSQNSNGPAFGLWVALASGGDLIPLPEIPLSVDNFDLNSISLYPNPARETITLSIPFDYNNFKATIYDLSGRQVKTVSNPNNIDISDLNSGMYILNTTLNDLSFNQKFVKS</sequence>
<dbReference type="Pfam" id="PF18962">
    <property type="entry name" value="Por_Secre_tail"/>
    <property type="match status" value="1"/>
</dbReference>
<feature type="domain" description="Secretion system C-terminal sorting" evidence="2">
    <location>
        <begin position="112"/>
        <end position="179"/>
    </location>
</feature>
<name>A0A4V1N479_9FLAO</name>
<evidence type="ECO:0000313" key="3">
    <source>
        <dbReference type="EMBL" id="RXR31226.1"/>
    </source>
</evidence>
<dbReference type="AlphaFoldDB" id="A0A4V1N479"/>
<evidence type="ECO:0000259" key="2">
    <source>
        <dbReference type="Pfam" id="PF18962"/>
    </source>
</evidence>
<dbReference type="InterPro" id="IPR026444">
    <property type="entry name" value="Secre_tail"/>
</dbReference>
<organism evidence="3 4">
    <name type="scientific">Flavobacterium piscinae</name>
    <dbReference type="NCBI Taxonomy" id="2506424"/>
    <lineage>
        <taxon>Bacteria</taxon>
        <taxon>Pseudomonadati</taxon>
        <taxon>Bacteroidota</taxon>
        <taxon>Flavobacteriia</taxon>
        <taxon>Flavobacteriales</taxon>
        <taxon>Flavobacteriaceae</taxon>
        <taxon>Flavobacterium</taxon>
    </lineage>
</organism>
<comment type="caution">
    <text evidence="3">The sequence shown here is derived from an EMBL/GenBank/DDBJ whole genome shotgun (WGS) entry which is preliminary data.</text>
</comment>
<dbReference type="NCBIfam" id="TIGR04183">
    <property type="entry name" value="Por_Secre_tail"/>
    <property type="match status" value="1"/>
</dbReference>
<proteinExistence type="predicted"/>
<evidence type="ECO:0000256" key="1">
    <source>
        <dbReference type="ARBA" id="ARBA00022729"/>
    </source>
</evidence>
<dbReference type="RefSeq" id="WP_164975430.1">
    <property type="nucleotide sequence ID" value="NZ_SBKQ01000010.1"/>
</dbReference>
<gene>
    <name evidence="3" type="ORF">EQG68_10085</name>
</gene>
<reference evidence="4" key="1">
    <citation type="submission" date="2019-01" db="EMBL/GenBank/DDBJ databases">
        <title>Cytophagaceae bacterium strain CAR-16.</title>
        <authorList>
            <person name="Chen W.-M."/>
        </authorList>
    </citation>
    <scope>NUCLEOTIDE SEQUENCE [LARGE SCALE GENOMIC DNA]</scope>
    <source>
        <strain evidence="4">ICH-30</strain>
    </source>
</reference>